<organism evidence="3 4">
    <name type="scientific">Mycena pura</name>
    <dbReference type="NCBI Taxonomy" id="153505"/>
    <lineage>
        <taxon>Eukaryota</taxon>
        <taxon>Fungi</taxon>
        <taxon>Dikarya</taxon>
        <taxon>Basidiomycota</taxon>
        <taxon>Agaricomycotina</taxon>
        <taxon>Agaricomycetes</taxon>
        <taxon>Agaricomycetidae</taxon>
        <taxon>Agaricales</taxon>
        <taxon>Marasmiineae</taxon>
        <taxon>Mycenaceae</taxon>
        <taxon>Mycena</taxon>
    </lineage>
</organism>
<comment type="caution">
    <text evidence="3">The sequence shown here is derived from an EMBL/GenBank/DDBJ whole genome shotgun (WGS) entry which is preliminary data.</text>
</comment>
<evidence type="ECO:0000313" key="4">
    <source>
        <dbReference type="Proteomes" id="UP001219525"/>
    </source>
</evidence>
<keyword evidence="1" id="KW-0479">Metal-binding</keyword>
<protein>
    <recommendedName>
        <fullName evidence="2">C2H2-type domain-containing protein</fullName>
    </recommendedName>
</protein>
<evidence type="ECO:0000256" key="1">
    <source>
        <dbReference type="PROSITE-ProRule" id="PRU00042"/>
    </source>
</evidence>
<accession>A0AAD6UXU7</accession>
<evidence type="ECO:0000259" key="2">
    <source>
        <dbReference type="PROSITE" id="PS50157"/>
    </source>
</evidence>
<keyword evidence="4" id="KW-1185">Reference proteome</keyword>
<proteinExistence type="predicted"/>
<keyword evidence="1" id="KW-0863">Zinc-finger</keyword>
<keyword evidence="1" id="KW-0862">Zinc</keyword>
<dbReference type="GO" id="GO:0008270">
    <property type="term" value="F:zinc ion binding"/>
    <property type="evidence" value="ECO:0007669"/>
    <property type="project" value="UniProtKB-KW"/>
</dbReference>
<dbReference type="PROSITE" id="PS50157">
    <property type="entry name" value="ZINC_FINGER_C2H2_2"/>
    <property type="match status" value="1"/>
</dbReference>
<gene>
    <name evidence="3" type="ORF">GGX14DRAFT_377994</name>
</gene>
<dbReference type="AlphaFoldDB" id="A0AAD6UXU7"/>
<evidence type="ECO:0000313" key="3">
    <source>
        <dbReference type="EMBL" id="KAJ7194392.1"/>
    </source>
</evidence>
<dbReference type="PROSITE" id="PS00028">
    <property type="entry name" value="ZINC_FINGER_C2H2_1"/>
    <property type="match status" value="2"/>
</dbReference>
<dbReference type="InterPro" id="IPR013087">
    <property type="entry name" value="Znf_C2H2_type"/>
</dbReference>
<dbReference type="Proteomes" id="UP001219525">
    <property type="component" value="Unassembled WGS sequence"/>
</dbReference>
<dbReference type="SMART" id="SM00355">
    <property type="entry name" value="ZnF_C2H2"/>
    <property type="match status" value="2"/>
</dbReference>
<dbReference type="EMBL" id="JARJCW010000098">
    <property type="protein sequence ID" value="KAJ7194392.1"/>
    <property type="molecule type" value="Genomic_DNA"/>
</dbReference>
<reference evidence="3" key="1">
    <citation type="submission" date="2023-03" db="EMBL/GenBank/DDBJ databases">
        <title>Massive genome expansion in bonnet fungi (Mycena s.s.) driven by repeated elements and novel gene families across ecological guilds.</title>
        <authorList>
            <consortium name="Lawrence Berkeley National Laboratory"/>
            <person name="Harder C.B."/>
            <person name="Miyauchi S."/>
            <person name="Viragh M."/>
            <person name="Kuo A."/>
            <person name="Thoen E."/>
            <person name="Andreopoulos B."/>
            <person name="Lu D."/>
            <person name="Skrede I."/>
            <person name="Drula E."/>
            <person name="Henrissat B."/>
            <person name="Morin E."/>
            <person name="Kohler A."/>
            <person name="Barry K."/>
            <person name="LaButti K."/>
            <person name="Morin E."/>
            <person name="Salamov A."/>
            <person name="Lipzen A."/>
            <person name="Mereny Z."/>
            <person name="Hegedus B."/>
            <person name="Baldrian P."/>
            <person name="Stursova M."/>
            <person name="Weitz H."/>
            <person name="Taylor A."/>
            <person name="Grigoriev I.V."/>
            <person name="Nagy L.G."/>
            <person name="Martin F."/>
            <person name="Kauserud H."/>
        </authorList>
    </citation>
    <scope>NUCLEOTIDE SEQUENCE</scope>
    <source>
        <strain evidence="3">9144</strain>
    </source>
</reference>
<feature type="domain" description="C2H2-type" evidence="2">
    <location>
        <begin position="1"/>
        <end position="28"/>
    </location>
</feature>
<name>A0AAD6UXU7_9AGAR</name>
<dbReference type="Pfam" id="PF00096">
    <property type="entry name" value="zf-C2H2"/>
    <property type="match status" value="1"/>
</dbReference>
<feature type="non-terminal residue" evidence="3">
    <location>
        <position position="1"/>
    </location>
</feature>
<sequence>CPEASCDRDFTSRYTLAKHIRAHEQAGKILFPCTLGCAMRFSRKHDRLRHEVNQHGRICEWGCEGCAGVFSSETTLRKHRCKGAVGLRWIREQS</sequence>
<dbReference type="Gene3D" id="3.30.160.60">
    <property type="entry name" value="Classic Zinc Finger"/>
    <property type="match status" value="1"/>
</dbReference>